<sequence length="49" mass="5580">MQKEIVWSYPYRSTRPISKDYTTSGVSRAGRADEVGVIAWMLGNFLGRE</sequence>
<dbReference type="EMBL" id="SJPJ01000001">
    <property type="protein sequence ID" value="TWT82720.1"/>
    <property type="molecule type" value="Genomic_DNA"/>
</dbReference>
<evidence type="ECO:0000313" key="1">
    <source>
        <dbReference type="EMBL" id="TWT82720.1"/>
    </source>
</evidence>
<gene>
    <name evidence="1" type="ORF">CA13_41830</name>
</gene>
<keyword evidence="2" id="KW-1185">Reference proteome</keyword>
<organism evidence="1 2">
    <name type="scientific">Novipirellula herctigrandis</name>
    <dbReference type="NCBI Taxonomy" id="2527986"/>
    <lineage>
        <taxon>Bacteria</taxon>
        <taxon>Pseudomonadati</taxon>
        <taxon>Planctomycetota</taxon>
        <taxon>Planctomycetia</taxon>
        <taxon>Pirellulales</taxon>
        <taxon>Pirellulaceae</taxon>
        <taxon>Novipirellula</taxon>
    </lineage>
</organism>
<dbReference type="Proteomes" id="UP000315010">
    <property type="component" value="Unassembled WGS sequence"/>
</dbReference>
<name>A0A5C5Z6B7_9BACT</name>
<evidence type="ECO:0000313" key="2">
    <source>
        <dbReference type="Proteomes" id="UP000315010"/>
    </source>
</evidence>
<proteinExistence type="predicted"/>
<reference evidence="1 2" key="1">
    <citation type="submission" date="2019-02" db="EMBL/GenBank/DDBJ databases">
        <title>Deep-cultivation of Planctomycetes and their phenomic and genomic characterization uncovers novel biology.</title>
        <authorList>
            <person name="Wiegand S."/>
            <person name="Jogler M."/>
            <person name="Boedeker C."/>
            <person name="Pinto D."/>
            <person name="Vollmers J."/>
            <person name="Rivas-Marin E."/>
            <person name="Kohn T."/>
            <person name="Peeters S.H."/>
            <person name="Heuer A."/>
            <person name="Rast P."/>
            <person name="Oberbeckmann S."/>
            <person name="Bunk B."/>
            <person name="Jeske O."/>
            <person name="Meyerdierks A."/>
            <person name="Storesund J.E."/>
            <person name="Kallscheuer N."/>
            <person name="Luecker S."/>
            <person name="Lage O.M."/>
            <person name="Pohl T."/>
            <person name="Merkel B.J."/>
            <person name="Hornburger P."/>
            <person name="Mueller R.-W."/>
            <person name="Bruemmer F."/>
            <person name="Labrenz M."/>
            <person name="Spormann A.M."/>
            <person name="Op Den Camp H."/>
            <person name="Overmann J."/>
            <person name="Amann R."/>
            <person name="Jetten M.S.M."/>
            <person name="Mascher T."/>
            <person name="Medema M.H."/>
            <person name="Devos D.P."/>
            <person name="Kaster A.-K."/>
            <person name="Ovreas L."/>
            <person name="Rohde M."/>
            <person name="Galperin M.Y."/>
            <person name="Jogler C."/>
        </authorList>
    </citation>
    <scope>NUCLEOTIDE SEQUENCE [LARGE SCALE GENOMIC DNA]</scope>
    <source>
        <strain evidence="1 2">CA13</strain>
    </source>
</reference>
<comment type="caution">
    <text evidence="1">The sequence shown here is derived from an EMBL/GenBank/DDBJ whole genome shotgun (WGS) entry which is preliminary data.</text>
</comment>
<protein>
    <submittedName>
        <fullName evidence="1">Uncharacterized protein</fullName>
    </submittedName>
</protein>
<dbReference type="AlphaFoldDB" id="A0A5C5Z6B7"/>
<accession>A0A5C5Z6B7</accession>